<evidence type="ECO:0000313" key="2">
    <source>
        <dbReference type="EMBL" id="MBB3938539.1"/>
    </source>
</evidence>
<comment type="caution">
    <text evidence="2">The sequence shown here is derived from an EMBL/GenBank/DDBJ whole genome shotgun (WGS) entry which is preliminary data.</text>
</comment>
<dbReference type="RefSeq" id="WP_183615478.1">
    <property type="nucleotide sequence ID" value="NZ_JACIDY010000001.1"/>
</dbReference>
<evidence type="ECO:0000313" key="3">
    <source>
        <dbReference type="Proteomes" id="UP000561459"/>
    </source>
</evidence>
<name>A0A7W6BV46_9SPHN</name>
<feature type="region of interest" description="Disordered" evidence="1">
    <location>
        <begin position="20"/>
        <end position="89"/>
    </location>
</feature>
<dbReference type="EMBL" id="JACIDY010000001">
    <property type="protein sequence ID" value="MBB3938539.1"/>
    <property type="molecule type" value="Genomic_DNA"/>
</dbReference>
<sequence>MKARLGFALVAAATLAACGSKDETKQDGASFGQVLPGSASDAMLPYDTATSAPPLEPPTYEAETGSARKAGSGTPATPTEDIAPEAVPT</sequence>
<reference evidence="2 3" key="1">
    <citation type="submission" date="2020-08" db="EMBL/GenBank/DDBJ databases">
        <title>Genomic Encyclopedia of Type Strains, Phase IV (KMG-IV): sequencing the most valuable type-strain genomes for metagenomic binning, comparative biology and taxonomic classification.</title>
        <authorList>
            <person name="Goeker M."/>
        </authorList>
    </citation>
    <scope>NUCLEOTIDE SEQUENCE [LARGE SCALE GENOMIC DNA]</scope>
    <source>
        <strain evidence="2 3">DSM 27568</strain>
    </source>
</reference>
<dbReference type="Proteomes" id="UP000561459">
    <property type="component" value="Unassembled WGS sequence"/>
</dbReference>
<gene>
    <name evidence="2" type="ORF">GGR39_000168</name>
</gene>
<proteinExistence type="predicted"/>
<dbReference type="AlphaFoldDB" id="A0A7W6BV46"/>
<keyword evidence="3" id="KW-1185">Reference proteome</keyword>
<dbReference type="PROSITE" id="PS51257">
    <property type="entry name" value="PROKAR_LIPOPROTEIN"/>
    <property type="match status" value="1"/>
</dbReference>
<accession>A0A7W6BV46</accession>
<organism evidence="2 3">
    <name type="scientific">Novosphingobium fluoreni</name>
    <dbReference type="NCBI Taxonomy" id="1391222"/>
    <lineage>
        <taxon>Bacteria</taxon>
        <taxon>Pseudomonadati</taxon>
        <taxon>Pseudomonadota</taxon>
        <taxon>Alphaproteobacteria</taxon>
        <taxon>Sphingomonadales</taxon>
        <taxon>Sphingomonadaceae</taxon>
        <taxon>Novosphingobium</taxon>
    </lineage>
</organism>
<evidence type="ECO:0000256" key="1">
    <source>
        <dbReference type="SAM" id="MobiDB-lite"/>
    </source>
</evidence>
<protein>
    <submittedName>
        <fullName evidence="2">Uncharacterized protein</fullName>
    </submittedName>
</protein>